<evidence type="ECO:0000313" key="1">
    <source>
        <dbReference type="EMBL" id="KAK3069793.1"/>
    </source>
</evidence>
<accession>A0ACC3DFY4</accession>
<proteinExistence type="predicted"/>
<dbReference type="EMBL" id="JAWDJW010005058">
    <property type="protein sequence ID" value="KAK3069793.1"/>
    <property type="molecule type" value="Genomic_DNA"/>
</dbReference>
<evidence type="ECO:0000313" key="2">
    <source>
        <dbReference type="Proteomes" id="UP001186974"/>
    </source>
</evidence>
<dbReference type="Proteomes" id="UP001186974">
    <property type="component" value="Unassembled WGS sequence"/>
</dbReference>
<reference evidence="1" key="1">
    <citation type="submission" date="2024-09" db="EMBL/GenBank/DDBJ databases">
        <title>Black Yeasts Isolated from many extreme environments.</title>
        <authorList>
            <person name="Coleine C."/>
            <person name="Stajich J.E."/>
            <person name="Selbmann L."/>
        </authorList>
    </citation>
    <scope>NUCLEOTIDE SEQUENCE</scope>
    <source>
        <strain evidence="1">CCFEE 5737</strain>
    </source>
</reference>
<gene>
    <name evidence="1" type="ORF">LTS18_000233</name>
</gene>
<organism evidence="1 2">
    <name type="scientific">Coniosporium uncinatum</name>
    <dbReference type="NCBI Taxonomy" id="93489"/>
    <lineage>
        <taxon>Eukaryota</taxon>
        <taxon>Fungi</taxon>
        <taxon>Dikarya</taxon>
        <taxon>Ascomycota</taxon>
        <taxon>Pezizomycotina</taxon>
        <taxon>Dothideomycetes</taxon>
        <taxon>Dothideomycetes incertae sedis</taxon>
        <taxon>Coniosporium</taxon>
    </lineage>
</organism>
<sequence>MAAIRKGDDHDIADAAGVDLEEVPGEVDRTAAAEEEEQRKLKRASMIARILTVVMTLSLLILWPMPMYGSGYVFSKPFFTGWVSVGILWLFFSSACVAVYPLWEGRGTSSHTIKAIWLDITGKKKPQRGASVSRGVPIETGRNSPVEAFEEKMGEKS</sequence>
<keyword evidence="2" id="KW-1185">Reference proteome</keyword>
<comment type="caution">
    <text evidence="1">The sequence shown here is derived from an EMBL/GenBank/DDBJ whole genome shotgun (WGS) entry which is preliminary data.</text>
</comment>
<protein>
    <submittedName>
        <fullName evidence="1">Uncharacterized protein</fullName>
    </submittedName>
</protein>
<name>A0ACC3DFY4_9PEZI</name>